<dbReference type="SUPFAM" id="SSF46894">
    <property type="entry name" value="C-terminal effector domain of the bipartite response regulators"/>
    <property type="match status" value="1"/>
</dbReference>
<organism evidence="8 9">
    <name type="scientific">Paenibacillus radicis</name>
    <name type="common">ex Gao et al. 2016</name>
    <dbReference type="NCBI Taxonomy" id="1737354"/>
    <lineage>
        <taxon>Bacteria</taxon>
        <taxon>Bacillati</taxon>
        <taxon>Bacillota</taxon>
        <taxon>Bacilli</taxon>
        <taxon>Bacillales</taxon>
        <taxon>Paenibacillaceae</taxon>
        <taxon>Paenibacillus</taxon>
    </lineage>
</organism>
<evidence type="ECO:0000256" key="4">
    <source>
        <dbReference type="ARBA" id="ARBA00023125"/>
    </source>
</evidence>
<evidence type="ECO:0000313" key="8">
    <source>
        <dbReference type="EMBL" id="GGG52359.1"/>
    </source>
</evidence>
<dbReference type="PROSITE" id="PS50110">
    <property type="entry name" value="RESPONSE_REGULATORY"/>
    <property type="match status" value="1"/>
</dbReference>
<reference evidence="8 9" key="1">
    <citation type="journal article" date="2014" name="Int. J. Syst. Evol. Microbiol.">
        <title>Complete genome sequence of Corynebacterium casei LMG S-19264T (=DSM 44701T), isolated from a smear-ripened cheese.</title>
        <authorList>
            <consortium name="US DOE Joint Genome Institute (JGI-PGF)"/>
            <person name="Walter F."/>
            <person name="Albersmeier A."/>
            <person name="Kalinowski J."/>
            <person name="Ruckert C."/>
        </authorList>
    </citation>
    <scope>NUCLEOTIDE SEQUENCE [LARGE SCALE GENOMIC DNA]</scope>
    <source>
        <strain evidence="8 9">CGMCC 1.15286</strain>
    </source>
</reference>
<dbReference type="InterPro" id="IPR005158">
    <property type="entry name" value="BTAD"/>
</dbReference>
<evidence type="ECO:0000313" key="9">
    <source>
        <dbReference type="Proteomes" id="UP000600247"/>
    </source>
</evidence>
<evidence type="ECO:0000256" key="2">
    <source>
        <dbReference type="ARBA" id="ARBA00023012"/>
    </source>
</evidence>
<dbReference type="AlphaFoldDB" id="A0A917LRH1"/>
<evidence type="ECO:0000259" key="7">
    <source>
        <dbReference type="PROSITE" id="PS50110"/>
    </source>
</evidence>
<keyword evidence="5" id="KW-0804">Transcription</keyword>
<dbReference type="InterPro" id="IPR011006">
    <property type="entry name" value="CheY-like_superfamily"/>
</dbReference>
<comment type="similarity">
    <text evidence="1">Belongs to the AfsR/DnrI/RedD regulatory family.</text>
</comment>
<evidence type="ECO:0000256" key="5">
    <source>
        <dbReference type="ARBA" id="ARBA00023163"/>
    </source>
</evidence>
<feature type="domain" description="Response regulatory" evidence="7">
    <location>
        <begin position="8"/>
        <end position="122"/>
    </location>
</feature>
<keyword evidence="2" id="KW-0902">Two-component regulatory system</keyword>
<dbReference type="Pfam" id="PF00072">
    <property type="entry name" value="Response_reg"/>
    <property type="match status" value="1"/>
</dbReference>
<evidence type="ECO:0000256" key="1">
    <source>
        <dbReference type="ARBA" id="ARBA00005820"/>
    </source>
</evidence>
<dbReference type="InterPro" id="IPR051677">
    <property type="entry name" value="AfsR-DnrI-RedD_regulator"/>
</dbReference>
<sequence>MYSNHMIRIGVVDDEPPALKRISRLLGEFPNVVIAGMYTDPEELLEHTIAGQFDLVLLDMEMPELHGLELAKEIYRLYPTVYIAFITAYEQFAQPAYDVEAIDYIMKPVLEENLTRTIRRYMQRKRQSQAQTQDHSQEKPAVLPASFRCFGWFTVTTEQQEMIRFRNSKSRELLAFLHSHGGDPVSKSKIIEALWPGRDNEKALVTLHTTVYQLRKDMEVYGLKEVIAQEKGEGGSYRLRLPPMYDELSQFRQLSESFWRNGRVEDAHQGIKLYQEGLWKEHDWEWAVKLKWETETSYHSLLEGAIEYELAQERYREAIPYLMLKAGTNPYHEELQGKIIASFLLAEDNEGALNHFIRTLQLFKSDLGIGLMFSFDQITRDPKAYL</sequence>
<dbReference type="InterPro" id="IPR036388">
    <property type="entry name" value="WH-like_DNA-bd_sf"/>
</dbReference>
<keyword evidence="9" id="KW-1185">Reference proteome</keyword>
<dbReference type="InterPro" id="IPR001867">
    <property type="entry name" value="OmpR/PhoB-type_DNA-bd"/>
</dbReference>
<evidence type="ECO:0000256" key="3">
    <source>
        <dbReference type="ARBA" id="ARBA00023015"/>
    </source>
</evidence>
<dbReference type="SUPFAM" id="SSF52172">
    <property type="entry name" value="CheY-like"/>
    <property type="match status" value="1"/>
</dbReference>
<dbReference type="GO" id="GO:0000160">
    <property type="term" value="P:phosphorelay signal transduction system"/>
    <property type="evidence" value="ECO:0007669"/>
    <property type="project" value="UniProtKB-KW"/>
</dbReference>
<dbReference type="InterPro" id="IPR001789">
    <property type="entry name" value="Sig_transdc_resp-reg_receiver"/>
</dbReference>
<dbReference type="SMART" id="SM00448">
    <property type="entry name" value="REC"/>
    <property type="match status" value="1"/>
</dbReference>
<dbReference type="PANTHER" id="PTHR35807">
    <property type="entry name" value="TRANSCRIPTIONAL REGULATOR REDD-RELATED"/>
    <property type="match status" value="1"/>
</dbReference>
<dbReference type="InterPro" id="IPR016032">
    <property type="entry name" value="Sig_transdc_resp-reg_C-effctor"/>
</dbReference>
<dbReference type="Gene3D" id="3.40.50.2300">
    <property type="match status" value="1"/>
</dbReference>
<gene>
    <name evidence="8" type="ORF">GCM10010918_01320</name>
</gene>
<keyword evidence="6" id="KW-0597">Phosphoprotein</keyword>
<proteinExistence type="inferred from homology"/>
<dbReference type="Gene3D" id="1.25.40.10">
    <property type="entry name" value="Tetratricopeptide repeat domain"/>
    <property type="match status" value="1"/>
</dbReference>
<dbReference type="Gene3D" id="1.10.10.10">
    <property type="entry name" value="Winged helix-like DNA-binding domain superfamily/Winged helix DNA-binding domain"/>
    <property type="match status" value="1"/>
</dbReference>
<dbReference type="SUPFAM" id="SSF48452">
    <property type="entry name" value="TPR-like"/>
    <property type="match status" value="1"/>
</dbReference>
<dbReference type="EMBL" id="BMHY01000001">
    <property type="protein sequence ID" value="GGG52359.1"/>
    <property type="molecule type" value="Genomic_DNA"/>
</dbReference>
<dbReference type="Proteomes" id="UP000600247">
    <property type="component" value="Unassembled WGS sequence"/>
</dbReference>
<feature type="modified residue" description="4-aspartylphosphate" evidence="6">
    <location>
        <position position="59"/>
    </location>
</feature>
<dbReference type="GO" id="GO:0006355">
    <property type="term" value="P:regulation of DNA-templated transcription"/>
    <property type="evidence" value="ECO:0007669"/>
    <property type="project" value="InterPro"/>
</dbReference>
<keyword evidence="4" id="KW-0238">DNA-binding</keyword>
<name>A0A917LRH1_9BACL</name>
<dbReference type="Pfam" id="PF03704">
    <property type="entry name" value="BTAD"/>
    <property type="match status" value="1"/>
</dbReference>
<keyword evidence="3" id="KW-0805">Transcription regulation</keyword>
<dbReference type="GO" id="GO:0003677">
    <property type="term" value="F:DNA binding"/>
    <property type="evidence" value="ECO:0007669"/>
    <property type="project" value="UniProtKB-KW"/>
</dbReference>
<comment type="caution">
    <text evidence="8">The sequence shown here is derived from an EMBL/GenBank/DDBJ whole genome shotgun (WGS) entry which is preliminary data.</text>
</comment>
<evidence type="ECO:0000256" key="6">
    <source>
        <dbReference type="PROSITE-ProRule" id="PRU00169"/>
    </source>
</evidence>
<dbReference type="RefSeq" id="WP_188887027.1">
    <property type="nucleotide sequence ID" value="NZ_BMHY01000001.1"/>
</dbReference>
<accession>A0A917LRH1</accession>
<dbReference type="PANTHER" id="PTHR35807:SF1">
    <property type="entry name" value="TRANSCRIPTIONAL REGULATOR REDD"/>
    <property type="match status" value="1"/>
</dbReference>
<dbReference type="Pfam" id="PF00486">
    <property type="entry name" value="Trans_reg_C"/>
    <property type="match status" value="1"/>
</dbReference>
<dbReference type="InterPro" id="IPR011990">
    <property type="entry name" value="TPR-like_helical_dom_sf"/>
</dbReference>
<protein>
    <recommendedName>
        <fullName evidence="7">Response regulatory domain-containing protein</fullName>
    </recommendedName>
</protein>